<gene>
    <name evidence="1" type="ORF">BV898_18770</name>
</gene>
<keyword evidence="2" id="KW-1185">Reference proteome</keyword>
<dbReference type="EMBL" id="MTYJ01000397">
    <property type="protein sequence ID" value="OWA54365.1"/>
    <property type="molecule type" value="Genomic_DNA"/>
</dbReference>
<dbReference type="OrthoDB" id="10574247at2759"/>
<evidence type="ECO:0000313" key="1">
    <source>
        <dbReference type="EMBL" id="OWA54365.1"/>
    </source>
</evidence>
<organism evidence="1 2">
    <name type="scientific">Hypsibius exemplaris</name>
    <name type="common">Freshwater tardigrade</name>
    <dbReference type="NCBI Taxonomy" id="2072580"/>
    <lineage>
        <taxon>Eukaryota</taxon>
        <taxon>Metazoa</taxon>
        <taxon>Ecdysozoa</taxon>
        <taxon>Tardigrada</taxon>
        <taxon>Eutardigrada</taxon>
        <taxon>Parachela</taxon>
        <taxon>Hypsibioidea</taxon>
        <taxon>Hypsibiidae</taxon>
        <taxon>Hypsibius</taxon>
    </lineage>
</organism>
<comment type="caution">
    <text evidence="1">The sequence shown here is derived from an EMBL/GenBank/DDBJ whole genome shotgun (WGS) entry which is preliminary data.</text>
</comment>
<accession>A0A9X6RNT2</accession>
<protein>
    <submittedName>
        <fullName evidence="1">Uncharacterized protein</fullName>
    </submittedName>
</protein>
<dbReference type="AlphaFoldDB" id="A0A9X6RNT2"/>
<reference evidence="2" key="1">
    <citation type="submission" date="2017-01" db="EMBL/GenBank/DDBJ databases">
        <title>Comparative genomics of anhydrobiosis in the tardigrade Hypsibius dujardini.</title>
        <authorList>
            <person name="Yoshida Y."/>
            <person name="Koutsovoulos G."/>
            <person name="Laetsch D."/>
            <person name="Stevens L."/>
            <person name="Kumar S."/>
            <person name="Horikawa D."/>
            <person name="Ishino K."/>
            <person name="Komine S."/>
            <person name="Tomita M."/>
            <person name="Blaxter M."/>
            <person name="Arakawa K."/>
        </authorList>
    </citation>
    <scope>NUCLEOTIDE SEQUENCE [LARGE SCALE GENOMIC DNA]</scope>
    <source>
        <strain evidence="2">Z151</strain>
    </source>
</reference>
<sequence length="102" mass="11134">MPDHAGVLRAAFRAEGLKFPEDFLDFVAHFGSGKMGSEARFAIYQAMSFKILGRGTKIILIYPDPVLAYVQRMYGGTVSSGSGRGTLKVSLSQLSTVDWTLE</sequence>
<name>A0A9X6RNT2_HYPEX</name>
<dbReference type="Proteomes" id="UP000192578">
    <property type="component" value="Unassembled WGS sequence"/>
</dbReference>
<evidence type="ECO:0000313" key="2">
    <source>
        <dbReference type="Proteomes" id="UP000192578"/>
    </source>
</evidence>
<proteinExistence type="predicted"/>